<gene>
    <name evidence="1" type="ORF">AaE_002325</name>
</gene>
<sequence length="95" mass="10461">LHVRPVDQQNVLHQHAETTRRSSHFCVAVLATTTPRYSLDNQTRLVEGIGGTIDLLVAEATAAQKALEKNKSPKCLRTGETLNILFASLARKSRP</sequence>
<dbReference type="EMBL" id="VJMI01004688">
    <property type="protein sequence ID" value="KAF0772242.1"/>
    <property type="molecule type" value="Genomic_DNA"/>
</dbReference>
<dbReference type="Proteomes" id="UP000469452">
    <property type="component" value="Unassembled WGS sequence"/>
</dbReference>
<organism evidence="1 2">
    <name type="scientific">Aphanomyces astaci</name>
    <name type="common">Crayfish plague agent</name>
    <dbReference type="NCBI Taxonomy" id="112090"/>
    <lineage>
        <taxon>Eukaryota</taxon>
        <taxon>Sar</taxon>
        <taxon>Stramenopiles</taxon>
        <taxon>Oomycota</taxon>
        <taxon>Saprolegniomycetes</taxon>
        <taxon>Saprolegniales</taxon>
        <taxon>Verrucalvaceae</taxon>
        <taxon>Aphanomyces</taxon>
    </lineage>
</organism>
<comment type="caution">
    <text evidence="1">The sequence shown here is derived from an EMBL/GenBank/DDBJ whole genome shotgun (WGS) entry which is preliminary data.</text>
</comment>
<proteinExistence type="predicted"/>
<name>A0A6A5AUE1_APHAT</name>
<accession>A0A6A5AUE1</accession>
<reference evidence="1 2" key="1">
    <citation type="submission" date="2019-06" db="EMBL/GenBank/DDBJ databases">
        <title>Genomics analysis of Aphanomyces spp. identifies a new class of oomycete effector associated with host adaptation.</title>
        <authorList>
            <person name="Gaulin E."/>
        </authorList>
    </citation>
    <scope>NUCLEOTIDE SEQUENCE [LARGE SCALE GENOMIC DNA]</scope>
    <source>
        <strain evidence="1 2">E</strain>
    </source>
</reference>
<evidence type="ECO:0000313" key="1">
    <source>
        <dbReference type="EMBL" id="KAF0772242.1"/>
    </source>
</evidence>
<protein>
    <submittedName>
        <fullName evidence="1">Uncharacterized protein</fullName>
    </submittedName>
</protein>
<feature type="non-terminal residue" evidence="1">
    <location>
        <position position="1"/>
    </location>
</feature>
<evidence type="ECO:0000313" key="2">
    <source>
        <dbReference type="Proteomes" id="UP000469452"/>
    </source>
</evidence>
<dbReference type="AlphaFoldDB" id="A0A6A5AUE1"/>